<comment type="caution">
    <text evidence="3">The sequence shown here is derived from an EMBL/GenBank/DDBJ whole genome shotgun (WGS) entry which is preliminary data.</text>
</comment>
<dbReference type="InterPro" id="IPR049244">
    <property type="entry name" value="DUF6879"/>
</dbReference>
<protein>
    <recommendedName>
        <fullName evidence="2">DUF6879 domain-containing protein</fullName>
    </recommendedName>
</protein>
<dbReference type="Proteomes" id="UP000649739">
    <property type="component" value="Unassembled WGS sequence"/>
</dbReference>
<reference evidence="3" key="2">
    <citation type="submission" date="2020-09" db="EMBL/GenBank/DDBJ databases">
        <authorList>
            <person name="Sun Q."/>
            <person name="Ohkuma M."/>
        </authorList>
    </citation>
    <scope>NUCLEOTIDE SEQUENCE</scope>
    <source>
        <strain evidence="3">JCM 3090</strain>
    </source>
</reference>
<evidence type="ECO:0000256" key="1">
    <source>
        <dbReference type="SAM" id="MobiDB-lite"/>
    </source>
</evidence>
<evidence type="ECO:0000313" key="3">
    <source>
        <dbReference type="EMBL" id="GGK07282.1"/>
    </source>
</evidence>
<feature type="domain" description="DUF6879" evidence="2">
    <location>
        <begin position="9"/>
        <end position="82"/>
    </location>
</feature>
<organism evidence="3 4">
    <name type="scientific">Pilimelia anulata</name>
    <dbReference type="NCBI Taxonomy" id="53371"/>
    <lineage>
        <taxon>Bacteria</taxon>
        <taxon>Bacillati</taxon>
        <taxon>Actinomycetota</taxon>
        <taxon>Actinomycetes</taxon>
        <taxon>Micromonosporales</taxon>
        <taxon>Micromonosporaceae</taxon>
        <taxon>Pilimelia</taxon>
    </lineage>
</organism>
<keyword evidence="4" id="KW-1185">Reference proteome</keyword>
<proteinExistence type="predicted"/>
<gene>
    <name evidence="3" type="ORF">GCM10010123_41410</name>
</gene>
<dbReference type="EMBL" id="BMQB01000011">
    <property type="protein sequence ID" value="GGK07282.1"/>
    <property type="molecule type" value="Genomic_DNA"/>
</dbReference>
<dbReference type="Pfam" id="PF21806">
    <property type="entry name" value="DUF6879"/>
    <property type="match status" value="1"/>
</dbReference>
<dbReference type="AlphaFoldDB" id="A0A8J3FC38"/>
<accession>A0A8J3FC38</accession>
<reference evidence="3" key="1">
    <citation type="journal article" date="2014" name="Int. J. Syst. Evol. Microbiol.">
        <title>Complete genome sequence of Corynebacterium casei LMG S-19264T (=DSM 44701T), isolated from a smear-ripened cheese.</title>
        <authorList>
            <consortium name="US DOE Joint Genome Institute (JGI-PGF)"/>
            <person name="Walter F."/>
            <person name="Albersmeier A."/>
            <person name="Kalinowski J."/>
            <person name="Ruckert C."/>
        </authorList>
    </citation>
    <scope>NUCLEOTIDE SEQUENCE</scope>
    <source>
        <strain evidence="3">JCM 3090</strain>
    </source>
</reference>
<evidence type="ECO:0000313" key="4">
    <source>
        <dbReference type="Proteomes" id="UP000649739"/>
    </source>
</evidence>
<sequence>MNRELTPQEFVAAIENFERSRWRMEFQRYYASDTESDEFSTWAAGGPIDWAADDEWIARIRSMTDEGKDIRRIKVVDEPLTSTGVGSISNSTGSTLPATGPGGVPARI</sequence>
<evidence type="ECO:0000259" key="2">
    <source>
        <dbReference type="Pfam" id="PF21806"/>
    </source>
</evidence>
<feature type="compositionally biased region" description="Polar residues" evidence="1">
    <location>
        <begin position="82"/>
        <end position="97"/>
    </location>
</feature>
<feature type="region of interest" description="Disordered" evidence="1">
    <location>
        <begin position="82"/>
        <end position="108"/>
    </location>
</feature>
<name>A0A8J3FC38_9ACTN</name>